<feature type="transmembrane region" description="Helical" evidence="9">
    <location>
        <begin position="50"/>
        <end position="75"/>
    </location>
</feature>
<dbReference type="PANTHER" id="PTHR30413">
    <property type="entry name" value="INNER MEMBRANE TRANSPORT PERMEASE"/>
    <property type="match status" value="1"/>
</dbReference>
<dbReference type="Proteomes" id="UP000606730">
    <property type="component" value="Unassembled WGS sequence"/>
</dbReference>
<dbReference type="PRINTS" id="PR00164">
    <property type="entry name" value="ABC2TRNSPORT"/>
</dbReference>
<evidence type="ECO:0000256" key="2">
    <source>
        <dbReference type="ARBA" id="ARBA00007783"/>
    </source>
</evidence>
<evidence type="ECO:0000256" key="6">
    <source>
        <dbReference type="ARBA" id="ARBA00022692"/>
    </source>
</evidence>
<evidence type="ECO:0000256" key="1">
    <source>
        <dbReference type="ARBA" id="ARBA00004429"/>
    </source>
</evidence>
<evidence type="ECO:0000256" key="8">
    <source>
        <dbReference type="ARBA" id="ARBA00023136"/>
    </source>
</evidence>
<name>A0A917EKS9_9RHOB</name>
<keyword evidence="3 9" id="KW-0813">Transport</keyword>
<dbReference type="InterPro" id="IPR013525">
    <property type="entry name" value="ABC2_TM"/>
</dbReference>
<organism evidence="11 12">
    <name type="scientific">Actibacterium pelagium</name>
    <dbReference type="NCBI Taxonomy" id="2029103"/>
    <lineage>
        <taxon>Bacteria</taxon>
        <taxon>Pseudomonadati</taxon>
        <taxon>Pseudomonadota</taxon>
        <taxon>Alphaproteobacteria</taxon>
        <taxon>Rhodobacterales</taxon>
        <taxon>Roseobacteraceae</taxon>
        <taxon>Actibacterium</taxon>
    </lineage>
</organism>
<dbReference type="GO" id="GO:0015920">
    <property type="term" value="P:lipopolysaccharide transport"/>
    <property type="evidence" value="ECO:0007669"/>
    <property type="project" value="TreeGrafter"/>
</dbReference>
<dbReference type="AlphaFoldDB" id="A0A917EKS9"/>
<reference evidence="11" key="1">
    <citation type="journal article" date="2014" name="Int. J. Syst. Evol. Microbiol.">
        <title>Complete genome sequence of Corynebacterium casei LMG S-19264T (=DSM 44701T), isolated from a smear-ripened cheese.</title>
        <authorList>
            <consortium name="US DOE Joint Genome Institute (JGI-PGF)"/>
            <person name="Walter F."/>
            <person name="Albersmeier A."/>
            <person name="Kalinowski J."/>
            <person name="Ruckert C."/>
        </authorList>
    </citation>
    <scope>NUCLEOTIDE SEQUENCE</scope>
    <source>
        <strain evidence="11">CGMCC 1.16012</strain>
    </source>
</reference>
<accession>A0A917EKS9</accession>
<dbReference type="EMBL" id="BMKN01000002">
    <property type="protein sequence ID" value="GGE54935.1"/>
    <property type="molecule type" value="Genomic_DNA"/>
</dbReference>
<dbReference type="PANTHER" id="PTHR30413:SF8">
    <property type="entry name" value="TRANSPORT PERMEASE PROTEIN"/>
    <property type="match status" value="1"/>
</dbReference>
<keyword evidence="5" id="KW-0997">Cell inner membrane</keyword>
<gene>
    <name evidence="11" type="primary">rkpT1</name>
    <name evidence="11" type="ORF">GCM10011517_23260</name>
</gene>
<evidence type="ECO:0000256" key="5">
    <source>
        <dbReference type="ARBA" id="ARBA00022519"/>
    </source>
</evidence>
<evidence type="ECO:0000256" key="4">
    <source>
        <dbReference type="ARBA" id="ARBA00022475"/>
    </source>
</evidence>
<keyword evidence="7 9" id="KW-1133">Transmembrane helix</keyword>
<sequence length="243" mass="26937">MSLREMSTTYGASPGGYLWAVLEPAAGITLLTMVFSLGFQAPSLGTNFPIFYATGMIPFLMFTEASGKTALSLLFSRPLLAYPRVTFLDAILARFFVATMTQLLVAYLLLTGIWLVFDTRTLPQLPVIALAFLLVACLSLGVGVMNAFLFTAVPLWQRAWSIATRPLFIISGVFFTFESVPQPYRDLLWFNPISHLIGLLRRGFYPGYDANFVSIPYVCGTSLGLLVLGLVFLRRHHRTMLDG</sequence>
<evidence type="ECO:0000256" key="7">
    <source>
        <dbReference type="ARBA" id="ARBA00022989"/>
    </source>
</evidence>
<feature type="domain" description="ABC transmembrane type-2" evidence="10">
    <location>
        <begin position="15"/>
        <end position="236"/>
    </location>
</feature>
<dbReference type="InterPro" id="IPR047817">
    <property type="entry name" value="ABC2_TM_bact-type"/>
</dbReference>
<proteinExistence type="inferred from homology"/>
<comment type="subcellular location">
    <subcellularLocation>
        <location evidence="1 9">Cell inner membrane</location>
        <topology evidence="1 9">Multi-pass membrane protein</topology>
    </subcellularLocation>
</comment>
<evidence type="ECO:0000313" key="12">
    <source>
        <dbReference type="Proteomes" id="UP000606730"/>
    </source>
</evidence>
<dbReference type="Pfam" id="PF01061">
    <property type="entry name" value="ABC2_membrane"/>
    <property type="match status" value="1"/>
</dbReference>
<evidence type="ECO:0000259" key="10">
    <source>
        <dbReference type="PROSITE" id="PS51012"/>
    </source>
</evidence>
<keyword evidence="12" id="KW-1185">Reference proteome</keyword>
<feature type="transmembrane region" description="Helical" evidence="9">
    <location>
        <begin position="16"/>
        <end position="38"/>
    </location>
</feature>
<feature type="transmembrane region" description="Helical" evidence="9">
    <location>
        <begin position="159"/>
        <end position="177"/>
    </location>
</feature>
<dbReference type="PROSITE" id="PS51012">
    <property type="entry name" value="ABC_TM2"/>
    <property type="match status" value="1"/>
</dbReference>
<comment type="caution">
    <text evidence="11">The sequence shown here is derived from an EMBL/GenBank/DDBJ whole genome shotgun (WGS) entry which is preliminary data.</text>
</comment>
<evidence type="ECO:0000256" key="3">
    <source>
        <dbReference type="ARBA" id="ARBA00022448"/>
    </source>
</evidence>
<protein>
    <recommendedName>
        <fullName evidence="9">Transport permease protein</fullName>
    </recommendedName>
</protein>
<dbReference type="GO" id="GO:0043190">
    <property type="term" value="C:ATP-binding cassette (ABC) transporter complex"/>
    <property type="evidence" value="ECO:0007669"/>
    <property type="project" value="InterPro"/>
</dbReference>
<keyword evidence="8 9" id="KW-0472">Membrane</keyword>
<evidence type="ECO:0000256" key="9">
    <source>
        <dbReference type="RuleBase" id="RU361157"/>
    </source>
</evidence>
<reference evidence="11" key="2">
    <citation type="submission" date="2020-09" db="EMBL/GenBank/DDBJ databases">
        <authorList>
            <person name="Sun Q."/>
            <person name="Zhou Y."/>
        </authorList>
    </citation>
    <scope>NUCLEOTIDE SEQUENCE</scope>
    <source>
        <strain evidence="11">CGMCC 1.16012</strain>
    </source>
</reference>
<feature type="transmembrane region" description="Helical" evidence="9">
    <location>
        <begin position="95"/>
        <end position="117"/>
    </location>
</feature>
<keyword evidence="4 9" id="KW-1003">Cell membrane</keyword>
<evidence type="ECO:0000313" key="11">
    <source>
        <dbReference type="EMBL" id="GGE54935.1"/>
    </source>
</evidence>
<feature type="transmembrane region" description="Helical" evidence="9">
    <location>
        <begin position="129"/>
        <end position="153"/>
    </location>
</feature>
<comment type="similarity">
    <text evidence="2 9">Belongs to the ABC-2 integral membrane protein family.</text>
</comment>
<dbReference type="InterPro" id="IPR000412">
    <property type="entry name" value="ABC_2_transport"/>
</dbReference>
<keyword evidence="6 9" id="KW-0812">Transmembrane</keyword>
<dbReference type="GO" id="GO:0140359">
    <property type="term" value="F:ABC-type transporter activity"/>
    <property type="evidence" value="ECO:0007669"/>
    <property type="project" value="InterPro"/>
</dbReference>
<feature type="transmembrane region" description="Helical" evidence="9">
    <location>
        <begin position="214"/>
        <end position="233"/>
    </location>
</feature>